<dbReference type="SUPFAM" id="SSF52540">
    <property type="entry name" value="P-loop containing nucleoside triphosphate hydrolases"/>
    <property type="match status" value="1"/>
</dbReference>
<gene>
    <name evidence="11" type="primary">abcB1</name>
    <name evidence="11" type="ORF">SNAT2548_LOCUS34980</name>
</gene>
<reference evidence="11" key="1">
    <citation type="submission" date="2021-02" db="EMBL/GenBank/DDBJ databases">
        <authorList>
            <person name="Dougan E. K."/>
            <person name="Rhodes N."/>
            <person name="Thang M."/>
            <person name="Chan C."/>
        </authorList>
    </citation>
    <scope>NUCLEOTIDE SEQUENCE</scope>
</reference>
<dbReference type="EMBL" id="CAJNDS010002840">
    <property type="protein sequence ID" value="CAE7615338.1"/>
    <property type="molecule type" value="Genomic_DNA"/>
</dbReference>
<evidence type="ECO:0000256" key="8">
    <source>
        <dbReference type="SAM" id="Phobius"/>
    </source>
</evidence>
<dbReference type="OrthoDB" id="1937899at2759"/>
<dbReference type="InterPro" id="IPR039421">
    <property type="entry name" value="Type_1_exporter"/>
</dbReference>
<dbReference type="GO" id="GO:0004649">
    <property type="term" value="F:poly(ADP-ribose) glycohydrolase activity"/>
    <property type="evidence" value="ECO:0007669"/>
    <property type="project" value="InterPro"/>
</dbReference>
<feature type="transmembrane region" description="Helical" evidence="8">
    <location>
        <begin position="106"/>
        <end position="124"/>
    </location>
</feature>
<dbReference type="InterPro" id="IPR036640">
    <property type="entry name" value="ABC1_TM_sf"/>
</dbReference>
<dbReference type="InterPro" id="IPR046372">
    <property type="entry name" value="PARG_cat_C"/>
</dbReference>
<comment type="subcellular location">
    <subcellularLocation>
        <location evidence="1">Membrane</location>
        <topology evidence="1">Multi-pass membrane protein</topology>
    </subcellularLocation>
</comment>
<proteinExistence type="predicted"/>
<name>A0A812V378_9DINO</name>
<protein>
    <submittedName>
        <fullName evidence="11">AbcB1 protein</fullName>
    </submittedName>
</protein>
<keyword evidence="5" id="KW-0067">ATP-binding</keyword>
<dbReference type="Gene3D" id="1.20.1560.10">
    <property type="entry name" value="ABC transporter type 1, transmembrane domain"/>
    <property type="match status" value="1"/>
</dbReference>
<dbReference type="InterPro" id="IPR003593">
    <property type="entry name" value="AAA+_ATPase"/>
</dbReference>
<dbReference type="InterPro" id="IPR027417">
    <property type="entry name" value="P-loop_NTPase"/>
</dbReference>
<comment type="caution">
    <text evidence="11">The sequence shown here is derived from an EMBL/GenBank/DDBJ whole genome shotgun (WGS) entry which is preliminary data.</text>
</comment>
<evidence type="ECO:0000313" key="12">
    <source>
        <dbReference type="Proteomes" id="UP000604046"/>
    </source>
</evidence>
<dbReference type="AlphaFoldDB" id="A0A812V378"/>
<evidence type="ECO:0000256" key="3">
    <source>
        <dbReference type="ARBA" id="ARBA00022692"/>
    </source>
</evidence>
<evidence type="ECO:0000259" key="10">
    <source>
        <dbReference type="PROSITE" id="PS50929"/>
    </source>
</evidence>
<dbReference type="GO" id="GO:0005743">
    <property type="term" value="C:mitochondrial inner membrane"/>
    <property type="evidence" value="ECO:0007669"/>
    <property type="project" value="TreeGrafter"/>
</dbReference>
<dbReference type="GO" id="GO:0016887">
    <property type="term" value="F:ATP hydrolysis activity"/>
    <property type="evidence" value="ECO:0007669"/>
    <property type="project" value="InterPro"/>
</dbReference>
<organism evidence="11 12">
    <name type="scientific">Symbiodinium natans</name>
    <dbReference type="NCBI Taxonomy" id="878477"/>
    <lineage>
        <taxon>Eukaryota</taxon>
        <taxon>Sar</taxon>
        <taxon>Alveolata</taxon>
        <taxon>Dinophyceae</taxon>
        <taxon>Suessiales</taxon>
        <taxon>Symbiodiniaceae</taxon>
        <taxon>Symbiodinium</taxon>
    </lineage>
</organism>
<feature type="transmembrane region" description="Helical" evidence="8">
    <location>
        <begin position="208"/>
        <end position="229"/>
    </location>
</feature>
<dbReference type="PROSITE" id="PS50929">
    <property type="entry name" value="ABC_TM1F"/>
    <property type="match status" value="1"/>
</dbReference>
<dbReference type="PANTHER" id="PTHR43394:SF1">
    <property type="entry name" value="ATP-BINDING CASSETTE SUB-FAMILY B MEMBER 10, MITOCHONDRIAL"/>
    <property type="match status" value="1"/>
</dbReference>
<dbReference type="InterPro" id="IPR003439">
    <property type="entry name" value="ABC_transporter-like_ATP-bd"/>
</dbReference>
<keyword evidence="3 8" id="KW-0812">Transmembrane</keyword>
<dbReference type="PROSITE" id="PS50893">
    <property type="entry name" value="ABC_TRANSPORTER_2"/>
    <property type="match status" value="1"/>
</dbReference>
<dbReference type="GO" id="GO:0090374">
    <property type="term" value="P:oligopeptide export from mitochondrion"/>
    <property type="evidence" value="ECO:0007669"/>
    <property type="project" value="TreeGrafter"/>
</dbReference>
<evidence type="ECO:0000256" key="1">
    <source>
        <dbReference type="ARBA" id="ARBA00004141"/>
    </source>
</evidence>
<evidence type="ECO:0000256" key="6">
    <source>
        <dbReference type="ARBA" id="ARBA00022989"/>
    </source>
</evidence>
<keyword evidence="2" id="KW-0813">Transport</keyword>
<dbReference type="GO" id="GO:0005524">
    <property type="term" value="F:ATP binding"/>
    <property type="evidence" value="ECO:0007669"/>
    <property type="project" value="UniProtKB-KW"/>
</dbReference>
<dbReference type="GO" id="GO:0015421">
    <property type="term" value="F:ABC-type oligopeptide transporter activity"/>
    <property type="evidence" value="ECO:0007669"/>
    <property type="project" value="TreeGrafter"/>
</dbReference>
<accession>A0A812V378</accession>
<feature type="transmembrane region" description="Helical" evidence="8">
    <location>
        <begin position="32"/>
        <end position="53"/>
    </location>
</feature>
<dbReference type="FunFam" id="1.20.1560.10:FF:000058">
    <property type="entry name" value="ABC transporter B family member 25"/>
    <property type="match status" value="1"/>
</dbReference>
<feature type="transmembrane region" description="Helical" evidence="8">
    <location>
        <begin position="130"/>
        <end position="149"/>
    </location>
</feature>
<evidence type="ECO:0000256" key="4">
    <source>
        <dbReference type="ARBA" id="ARBA00022741"/>
    </source>
</evidence>
<keyword evidence="6 8" id="KW-1133">Transmembrane helix</keyword>
<dbReference type="InterPro" id="IPR017871">
    <property type="entry name" value="ABC_transporter-like_CS"/>
</dbReference>
<evidence type="ECO:0000256" key="7">
    <source>
        <dbReference type="ARBA" id="ARBA00023136"/>
    </source>
</evidence>
<dbReference type="Proteomes" id="UP000604046">
    <property type="component" value="Unassembled WGS sequence"/>
</dbReference>
<evidence type="ECO:0000313" key="11">
    <source>
        <dbReference type="EMBL" id="CAE7615338.1"/>
    </source>
</evidence>
<dbReference type="GO" id="GO:0006282">
    <property type="term" value="P:regulation of DNA repair"/>
    <property type="evidence" value="ECO:0007669"/>
    <property type="project" value="InterPro"/>
</dbReference>
<dbReference type="PANTHER" id="PTHR43394">
    <property type="entry name" value="ATP-DEPENDENT PERMEASE MDL1, MITOCHONDRIAL"/>
    <property type="match status" value="1"/>
</dbReference>
<dbReference type="Pfam" id="PF00005">
    <property type="entry name" value="ABC_tran"/>
    <property type="match status" value="1"/>
</dbReference>
<feature type="domain" description="ABC transporter" evidence="9">
    <location>
        <begin position="304"/>
        <end position="540"/>
    </location>
</feature>
<sequence>MLLPYYGGRFVEMVGSPGGVSTEALNQVTAEIIVVAIASSLTSMIRGALFVLAGERIVCELRKQVFRALLRQEVAFFDVQTTGALVSRLTNDTGTLQNAASSNISIFLRSSASLLLSVIVMLVTSWKLTLAMLVTVPVVSILAVFMGQISRRVSKKYQDETAEVGNLASETFGNLRTVRAFSSGEKLMDKKYCAASDLVYRYGRQRSMIYGAWSGVVGMLFFIAFTIVLRYGATLVHNNEMTSGQLISFILYTVSLSGSVAMLGSLMPSFASAIGATVKIFEIIDREPAQVEGQVEPADCRGKVEFQNVSFSYVTRPDQQVLKNVSFTAEPNQVVALVGQSGSGKSSCVSLLQRLYDCQEGSVKIDDVDVKQLKYSYLRSHIAVVSQEPILFAISARENIAFGVEEIDETKLMEAAKLANCHGFIADFTDGYNTLVGERGIQLSGGQKQRVAIARAIMANPSILLLDEAQGFAVVFGFSRLFSLLRLMALVTTMLEKFLSDLQAEGDYKEVLIKNRVIHSNARSPDLGSLCGLDSAIQDLFVDLPRATASVINGLATAAKVLLEAASNPDSPVQGKPEAFSIQQQQQPASGQTSITRLTVSRLQCLEILAAGFFGFLQRDWYSRREGLDLPGFSFEKLWCYDCRKWDGKNFVLMAVLLYFAGMSEQSKEFLDETLVLKRKACGAQQVGDEVFCPVEMQLDGVSIHSFDGPSHLQADFANQYIGGGVLSGGGTQEECMFLEFPELLASIYLVERMLPHEAVEIVGARTTTAFGIARTQVSYGDLSITTWVLEDMFRDRSNSVDLLLSSARPFLLRLAYNLDE</sequence>
<dbReference type="Pfam" id="PF00664">
    <property type="entry name" value="ABC_membrane"/>
    <property type="match status" value="1"/>
</dbReference>
<dbReference type="SUPFAM" id="SSF90123">
    <property type="entry name" value="ABC transporter transmembrane region"/>
    <property type="match status" value="1"/>
</dbReference>
<feature type="domain" description="ABC transmembrane type-1" evidence="10">
    <location>
        <begin position="1"/>
        <end position="272"/>
    </location>
</feature>
<dbReference type="PROSITE" id="PS00211">
    <property type="entry name" value="ABC_TRANSPORTER_1"/>
    <property type="match status" value="1"/>
</dbReference>
<evidence type="ECO:0000256" key="5">
    <source>
        <dbReference type="ARBA" id="ARBA00022840"/>
    </source>
</evidence>
<evidence type="ECO:0000259" key="9">
    <source>
        <dbReference type="PROSITE" id="PS50893"/>
    </source>
</evidence>
<dbReference type="SMART" id="SM00382">
    <property type="entry name" value="AAA"/>
    <property type="match status" value="1"/>
</dbReference>
<dbReference type="Gene3D" id="3.40.50.300">
    <property type="entry name" value="P-loop containing nucleotide triphosphate hydrolases"/>
    <property type="match status" value="1"/>
</dbReference>
<dbReference type="InterPro" id="IPR011527">
    <property type="entry name" value="ABC1_TM_dom"/>
</dbReference>
<evidence type="ECO:0000256" key="2">
    <source>
        <dbReference type="ARBA" id="ARBA00022448"/>
    </source>
</evidence>
<keyword evidence="12" id="KW-1185">Reference proteome</keyword>
<keyword evidence="4" id="KW-0547">Nucleotide-binding</keyword>
<keyword evidence="7 8" id="KW-0472">Membrane</keyword>
<feature type="transmembrane region" description="Helical" evidence="8">
    <location>
        <begin position="249"/>
        <end position="271"/>
    </location>
</feature>
<dbReference type="Pfam" id="PF05028">
    <property type="entry name" value="PARG_cat_C"/>
    <property type="match status" value="1"/>
</dbReference>